<dbReference type="GO" id="GO:0008803">
    <property type="term" value="F:bis(5'-nucleosyl)-tetraphosphatase (symmetrical) activity"/>
    <property type="evidence" value="ECO:0007669"/>
    <property type="project" value="TreeGrafter"/>
</dbReference>
<feature type="domain" description="Calcineurin-like phosphoesterase" evidence="1">
    <location>
        <begin position="31"/>
        <end position="222"/>
    </location>
</feature>
<evidence type="ECO:0000259" key="1">
    <source>
        <dbReference type="Pfam" id="PF00149"/>
    </source>
</evidence>
<organism evidence="2 3">
    <name type="scientific">Phyllobacterium zundukense</name>
    <dbReference type="NCBI Taxonomy" id="1867719"/>
    <lineage>
        <taxon>Bacteria</taxon>
        <taxon>Pseudomonadati</taxon>
        <taxon>Pseudomonadota</taxon>
        <taxon>Alphaproteobacteria</taxon>
        <taxon>Hyphomicrobiales</taxon>
        <taxon>Phyllobacteriaceae</taxon>
        <taxon>Phyllobacterium</taxon>
    </lineage>
</organism>
<dbReference type="GO" id="GO:0110154">
    <property type="term" value="P:RNA decapping"/>
    <property type="evidence" value="ECO:0007669"/>
    <property type="project" value="TreeGrafter"/>
</dbReference>
<protein>
    <submittedName>
        <fullName evidence="2">Serine/threonine protein phosphatase</fullName>
    </submittedName>
</protein>
<sequence>MIGPVIRLCGTKLTARKSRQRTSIDISERAVYIIGDVHGCLKELLALERTISDDAASLPAKKLIIMLGDYVDRGPASAQVIDHLIDVCPEGFERLCLTGNHDMAMLEYLDGRLALSTWLQMGGDATLLSYGIDVEHLKQIYKSQAKLDEIIRRAVPVRHAEFLRTLPILITAGKFLFVHAGIRPSIPIQEQKDEDLVFIRSEFFNNSHLLKHWVIHGHTPIDKPVRDGKRFNLDTGAFYTGKLSALRLWNHRGRIFTT</sequence>
<dbReference type="EMBL" id="MZMT01000053">
    <property type="protein sequence ID" value="PIO41840.1"/>
    <property type="molecule type" value="Genomic_DNA"/>
</dbReference>
<dbReference type="PANTHER" id="PTHR42850">
    <property type="entry name" value="METALLOPHOSPHOESTERASE"/>
    <property type="match status" value="1"/>
</dbReference>
<dbReference type="PANTHER" id="PTHR42850:SF4">
    <property type="entry name" value="ZINC-DEPENDENT ENDOPOLYPHOSPHATASE"/>
    <property type="match status" value="1"/>
</dbReference>
<dbReference type="Gene3D" id="3.60.21.10">
    <property type="match status" value="1"/>
</dbReference>
<keyword evidence="3" id="KW-1185">Reference proteome</keyword>
<proteinExistence type="predicted"/>
<dbReference type="GO" id="GO:0016791">
    <property type="term" value="F:phosphatase activity"/>
    <property type="evidence" value="ECO:0007669"/>
    <property type="project" value="TreeGrafter"/>
</dbReference>
<gene>
    <name evidence="2" type="ORF">B5P45_22435</name>
</gene>
<dbReference type="AlphaFoldDB" id="A0A2N9VQS2"/>
<dbReference type="OrthoDB" id="9807890at2"/>
<dbReference type="InterPro" id="IPR050126">
    <property type="entry name" value="Ap4A_hydrolase"/>
</dbReference>
<dbReference type="InterPro" id="IPR004843">
    <property type="entry name" value="Calcineurin-like_PHP"/>
</dbReference>
<reference evidence="2 3" key="1">
    <citation type="journal article" date="2017" name="Int J Environ Stud">
        <title>Does the Miocene-Pliocene relict legume Oxytropis triphylla form nitrogen-fixing nodules with a combination of bacterial strains?</title>
        <authorList>
            <person name="Safronova V."/>
            <person name="Belimov A."/>
            <person name="Sazanova A."/>
            <person name="Kuznetsova I."/>
            <person name="Popova J."/>
            <person name="Andronov E."/>
            <person name="Verkhozina A."/>
            <person name="Tikhonovich I."/>
        </authorList>
    </citation>
    <scope>NUCLEOTIDE SEQUENCE [LARGE SCALE GENOMIC DNA]</scope>
    <source>
        <strain evidence="2 3">Tri-38</strain>
    </source>
</reference>
<dbReference type="InterPro" id="IPR029052">
    <property type="entry name" value="Metallo-depent_PP-like"/>
</dbReference>
<dbReference type="SUPFAM" id="SSF56300">
    <property type="entry name" value="Metallo-dependent phosphatases"/>
    <property type="match status" value="1"/>
</dbReference>
<dbReference type="Pfam" id="PF00149">
    <property type="entry name" value="Metallophos"/>
    <property type="match status" value="1"/>
</dbReference>
<dbReference type="KEGG" id="pht:BLM14_11995"/>
<name>A0A2N9VQS2_9HYPH</name>
<accession>A0A2N9VQS2</accession>
<comment type="caution">
    <text evidence="2">The sequence shown here is derived from an EMBL/GenBank/DDBJ whole genome shotgun (WGS) entry which is preliminary data.</text>
</comment>
<evidence type="ECO:0000313" key="2">
    <source>
        <dbReference type="EMBL" id="PIO41840.1"/>
    </source>
</evidence>
<dbReference type="Proteomes" id="UP000232163">
    <property type="component" value="Unassembled WGS sequence"/>
</dbReference>
<dbReference type="GO" id="GO:0005737">
    <property type="term" value="C:cytoplasm"/>
    <property type="evidence" value="ECO:0007669"/>
    <property type="project" value="TreeGrafter"/>
</dbReference>
<evidence type="ECO:0000313" key="3">
    <source>
        <dbReference type="Proteomes" id="UP000232163"/>
    </source>
</evidence>